<evidence type="ECO:0000256" key="7">
    <source>
        <dbReference type="ARBA" id="ARBA00022840"/>
    </source>
</evidence>
<comment type="subcellular location">
    <subcellularLocation>
        <location evidence="2">Cytoplasm</location>
    </subcellularLocation>
</comment>
<sequence length="506" mass="57103">MIQAEKITDTREGKPQLLSNIEAWKSVAEYLATTLGPYGSDKMFVSKGNILITNDGATILKRKNFEHPAVKILTSISNNQDKIIGDGTTSVVLLASEFLQKLKSLIKDDFPINEIVDCLNKIKEFCLDNIDKLKLEYQDNFLYKVAETALNSKILKYHKEHFGRIVVDGIKEIEDMHLLGIKKVSGGNIKESCLVEGIAFEKCFTYAGYEQQPKCINNPKIACLNVELEWKSEKENAELKINSVEEYEKFLDAEWKIINDKLDFIIKSGAKVVLSKLPIGDYTTQYFAKHDIFCAGRVDEDDLKRISTFAKAPITSNVAYLKVGECDLFEELQVGKSRFNFFKSASKKANTIILRGPCETILDELERSINDSLMVVRNVLKTKEVLCGGGSVEMQLSAMIRKEGNECQGKGFLVYTCIAQAFEVIPFVLAQNFGIDGISALQLLRKRHNLNEFWYGIDSEKIIGDMREKYIYEPVEVKRNIIGTSFAAVIALIQIDMTILTRAKTE</sequence>
<dbReference type="SUPFAM" id="SSF54849">
    <property type="entry name" value="GroEL-intermediate domain like"/>
    <property type="match status" value="1"/>
</dbReference>
<dbReference type="InterPro" id="IPR002423">
    <property type="entry name" value="Cpn60/GroEL/TCP-1"/>
</dbReference>
<evidence type="ECO:0000313" key="12">
    <source>
        <dbReference type="Proteomes" id="UP000030655"/>
    </source>
</evidence>
<keyword evidence="8 10" id="KW-0143">Chaperone</keyword>
<dbReference type="AlphaFoldDB" id="A0A059F060"/>
<organism evidence="11 12">
    <name type="scientific">Anncaliia algerae PRA339</name>
    <dbReference type="NCBI Taxonomy" id="1288291"/>
    <lineage>
        <taxon>Eukaryota</taxon>
        <taxon>Fungi</taxon>
        <taxon>Fungi incertae sedis</taxon>
        <taxon>Microsporidia</taxon>
        <taxon>Tubulinosematoidea</taxon>
        <taxon>Tubulinosematidae</taxon>
        <taxon>Anncaliia</taxon>
    </lineage>
</organism>
<dbReference type="InterPro" id="IPR027413">
    <property type="entry name" value="GROEL-like_equatorial_sf"/>
</dbReference>
<reference evidence="12" key="1">
    <citation type="submission" date="2013-02" db="EMBL/GenBank/DDBJ databases">
        <authorList>
            <consortium name="The Broad Institute Genome Sequencing Platform"/>
            <person name="Cuomo C."/>
            <person name="Becnel J."/>
            <person name="Sanscrainte N."/>
            <person name="Walker B."/>
            <person name="Young S.K."/>
            <person name="Zeng Q."/>
            <person name="Gargeya S."/>
            <person name="Fitzgerald M."/>
            <person name="Haas B."/>
            <person name="Abouelleil A."/>
            <person name="Alvarado L."/>
            <person name="Arachchi H.M."/>
            <person name="Berlin A.M."/>
            <person name="Chapman S.B."/>
            <person name="Dewar J."/>
            <person name="Goldberg J."/>
            <person name="Griggs A."/>
            <person name="Gujja S."/>
            <person name="Hansen M."/>
            <person name="Howarth C."/>
            <person name="Imamovic A."/>
            <person name="Larimer J."/>
            <person name="McCowan C."/>
            <person name="Murphy C."/>
            <person name="Neiman D."/>
            <person name="Pearson M."/>
            <person name="Priest M."/>
            <person name="Roberts A."/>
            <person name="Saif S."/>
            <person name="Shea T."/>
            <person name="Sisk P."/>
            <person name="Sykes S."/>
            <person name="Wortman J."/>
            <person name="Nusbaum C."/>
            <person name="Birren B."/>
        </authorList>
    </citation>
    <scope>NUCLEOTIDE SEQUENCE [LARGE SCALE GENOMIC DNA]</scope>
    <source>
        <strain evidence="12">PRA339</strain>
    </source>
</reference>
<protein>
    <recommendedName>
        <fullName evidence="9">CCT-eta</fullName>
    </recommendedName>
</protein>
<comment type="subunit">
    <text evidence="4">Component of the T-complex protein 1 (TCP1) complex.</text>
</comment>
<dbReference type="GO" id="GO:0051082">
    <property type="term" value="F:unfolded protein binding"/>
    <property type="evidence" value="ECO:0007669"/>
    <property type="project" value="EnsemblFungi"/>
</dbReference>
<name>A0A059F060_9MICR</name>
<dbReference type="GO" id="GO:0005832">
    <property type="term" value="C:chaperonin-containing T-complex"/>
    <property type="evidence" value="ECO:0007669"/>
    <property type="project" value="EnsemblFungi"/>
</dbReference>
<dbReference type="HOGENOM" id="CLU_008891_7_1_1"/>
<keyword evidence="12" id="KW-1185">Reference proteome</keyword>
<evidence type="ECO:0000256" key="10">
    <source>
        <dbReference type="RuleBase" id="RU004187"/>
    </source>
</evidence>
<dbReference type="GO" id="GO:0016887">
    <property type="term" value="F:ATP hydrolysis activity"/>
    <property type="evidence" value="ECO:0007669"/>
    <property type="project" value="InterPro"/>
</dbReference>
<dbReference type="InterPro" id="IPR017998">
    <property type="entry name" value="Chaperone_TCP-1"/>
</dbReference>
<proteinExistence type="inferred from homology"/>
<evidence type="ECO:0000256" key="6">
    <source>
        <dbReference type="ARBA" id="ARBA00022741"/>
    </source>
</evidence>
<gene>
    <name evidence="11" type="ORF">H312_02070</name>
</gene>
<evidence type="ECO:0000256" key="8">
    <source>
        <dbReference type="ARBA" id="ARBA00023186"/>
    </source>
</evidence>
<keyword evidence="5" id="KW-0963">Cytoplasm</keyword>
<evidence type="ECO:0000313" key="11">
    <source>
        <dbReference type="EMBL" id="KCZ80535.1"/>
    </source>
</evidence>
<dbReference type="Gene3D" id="3.30.260.10">
    <property type="entry name" value="TCP-1-like chaperonin intermediate domain"/>
    <property type="match status" value="1"/>
</dbReference>
<dbReference type="PANTHER" id="PTHR11353">
    <property type="entry name" value="CHAPERONIN"/>
    <property type="match status" value="1"/>
</dbReference>
<dbReference type="InterPro" id="IPR002194">
    <property type="entry name" value="Chaperonin_TCP-1_CS"/>
</dbReference>
<dbReference type="Proteomes" id="UP000030655">
    <property type="component" value="Unassembled WGS sequence"/>
</dbReference>
<dbReference type="STRING" id="1288291.A0A059F060"/>
<evidence type="ECO:0000256" key="9">
    <source>
        <dbReference type="ARBA" id="ARBA00032221"/>
    </source>
</evidence>
<evidence type="ECO:0000256" key="1">
    <source>
        <dbReference type="ARBA" id="ARBA00002912"/>
    </source>
</evidence>
<dbReference type="Pfam" id="PF00118">
    <property type="entry name" value="Cpn60_TCP1"/>
    <property type="match status" value="1"/>
</dbReference>
<dbReference type="InterPro" id="IPR027410">
    <property type="entry name" value="TCP-1-like_intermed_sf"/>
</dbReference>
<evidence type="ECO:0000256" key="2">
    <source>
        <dbReference type="ARBA" id="ARBA00004496"/>
    </source>
</evidence>
<dbReference type="Gene3D" id="3.50.7.10">
    <property type="entry name" value="GroEL"/>
    <property type="match status" value="1"/>
</dbReference>
<dbReference type="GO" id="GO:0140662">
    <property type="term" value="F:ATP-dependent protein folding chaperone"/>
    <property type="evidence" value="ECO:0007669"/>
    <property type="project" value="InterPro"/>
</dbReference>
<dbReference type="OrthoDB" id="10248520at2759"/>
<comment type="function">
    <text evidence="1">Molecular chaperone; assists the folding of proteins upon ATP hydrolysis.</text>
</comment>
<comment type="similarity">
    <text evidence="3 10">Belongs to the TCP-1 chaperonin family.</text>
</comment>
<dbReference type="InterPro" id="IPR027409">
    <property type="entry name" value="GroEL-like_apical_dom_sf"/>
</dbReference>
<dbReference type="FunFam" id="3.50.7.10:FF:000006">
    <property type="entry name" value="T-complex protein 1 subunit eta"/>
    <property type="match status" value="1"/>
</dbReference>
<reference evidence="11 12" key="2">
    <citation type="submission" date="2014-03" db="EMBL/GenBank/DDBJ databases">
        <title>The Genome Sequence of Anncaliia algerae insect isolate PRA339.</title>
        <authorList>
            <consortium name="The Broad Institute Genome Sequencing Platform"/>
            <consortium name="The Broad Institute Genome Sequencing Center for Infectious Disease"/>
            <person name="Cuomo C."/>
            <person name="Becnel J."/>
            <person name="Sanscrainte N."/>
            <person name="Walker B."/>
            <person name="Young S.K."/>
            <person name="Zeng Q."/>
            <person name="Gargeya S."/>
            <person name="Fitzgerald M."/>
            <person name="Haas B."/>
            <person name="Abouelleil A."/>
            <person name="Alvarado L."/>
            <person name="Arachchi H.M."/>
            <person name="Berlin A.M."/>
            <person name="Chapman S.B."/>
            <person name="Dewar J."/>
            <person name="Goldberg J."/>
            <person name="Griggs A."/>
            <person name="Gujja S."/>
            <person name="Hansen M."/>
            <person name="Howarth C."/>
            <person name="Imamovic A."/>
            <person name="Larimer J."/>
            <person name="McCowan C."/>
            <person name="Murphy C."/>
            <person name="Neiman D."/>
            <person name="Pearson M."/>
            <person name="Priest M."/>
            <person name="Roberts A."/>
            <person name="Saif S."/>
            <person name="Shea T."/>
            <person name="Sisk P."/>
            <person name="Sykes S."/>
            <person name="Wortman J."/>
            <person name="Nusbaum C."/>
            <person name="Birren B."/>
        </authorList>
    </citation>
    <scope>NUCLEOTIDE SEQUENCE [LARGE SCALE GENOMIC DNA]</scope>
    <source>
        <strain evidence="11 12">PRA339</strain>
    </source>
</reference>
<dbReference type="GO" id="GO:0005524">
    <property type="term" value="F:ATP binding"/>
    <property type="evidence" value="ECO:0007669"/>
    <property type="project" value="UniProtKB-KW"/>
</dbReference>
<evidence type="ECO:0000256" key="4">
    <source>
        <dbReference type="ARBA" id="ARBA00011381"/>
    </source>
</evidence>
<evidence type="ECO:0000256" key="3">
    <source>
        <dbReference type="ARBA" id="ARBA00008020"/>
    </source>
</evidence>
<dbReference type="PRINTS" id="PR00304">
    <property type="entry name" value="TCOMPLEXTCP1"/>
</dbReference>
<accession>A0A059F060</accession>
<dbReference type="EMBL" id="KK365176">
    <property type="protein sequence ID" value="KCZ80535.1"/>
    <property type="molecule type" value="Genomic_DNA"/>
</dbReference>
<keyword evidence="7 10" id="KW-0067">ATP-binding</keyword>
<dbReference type="SUPFAM" id="SSF48592">
    <property type="entry name" value="GroEL equatorial domain-like"/>
    <property type="match status" value="1"/>
</dbReference>
<dbReference type="SUPFAM" id="SSF52029">
    <property type="entry name" value="GroEL apical domain-like"/>
    <property type="match status" value="1"/>
</dbReference>
<dbReference type="VEuPathDB" id="MicrosporidiaDB:H312_02070"/>
<dbReference type="PROSITE" id="PS00995">
    <property type="entry name" value="TCP1_3"/>
    <property type="match status" value="1"/>
</dbReference>
<keyword evidence="6 10" id="KW-0547">Nucleotide-binding</keyword>
<dbReference type="Gene3D" id="1.10.560.10">
    <property type="entry name" value="GroEL-like equatorial domain"/>
    <property type="match status" value="1"/>
</dbReference>
<feature type="non-terminal residue" evidence="11">
    <location>
        <position position="1"/>
    </location>
</feature>
<evidence type="ECO:0000256" key="5">
    <source>
        <dbReference type="ARBA" id="ARBA00022490"/>
    </source>
</evidence>